<proteinExistence type="predicted"/>
<dbReference type="RefSeq" id="WP_250423074.1">
    <property type="nucleotide sequence ID" value="NZ_JAJKBJ010000020.1"/>
</dbReference>
<name>A0A9X2D2S4_9GAMM</name>
<sequence>MRHISLATAQTANACTLISIAVINAILSAENEQEIYEGVKLAHEDSQRRYRQDFPAVINGTGLLETQAYARYYSSVFANPKKQSLVAPIDGLNVEDILDNRDGFIRDNRLEGVELAVILFIEQNADVTAAIQKLAPDTQINWATITVDELRRIVRPDNTPPLAQQFLPIITQLDSQGITIKMAGHTISLVKKGDTYYSYDSLTGDLSVTKNPQEMVAHLDTKIVRDQAKDAEVYFFTPIKDLKLAPKTPIQQPVKKEVPVEEKQYKVEVVETPVLSAEQIHDLINNRPLFHDVAMWQQVNADLFALIVSKLNGVLLTVEDWAVITAEQLLNIKSNPEQNPEPIAPSFVSGRSNSTLPATLPHVSILPGDILPDETGIKKIVPDIKSIVRDVPVINEPEQPVRDSEKLMAIIDKLIENMSTQQNGRQTTRNSQWKADLLTDIKQAMQSTNPDAININQCIADIRTVCAKKRNILHFWAQPHSVSEFETMLRDAEITTSQANVLIQ</sequence>
<evidence type="ECO:0000313" key="2">
    <source>
        <dbReference type="Proteomes" id="UP001139721"/>
    </source>
</evidence>
<keyword evidence="2" id="KW-1185">Reference proteome</keyword>
<accession>A0A9X2D2S4</accession>
<organism evidence="1 2">
    <name type="scientific">Legionella maioricensis</name>
    <dbReference type="NCBI Taxonomy" id="2896528"/>
    <lineage>
        <taxon>Bacteria</taxon>
        <taxon>Pseudomonadati</taxon>
        <taxon>Pseudomonadota</taxon>
        <taxon>Gammaproteobacteria</taxon>
        <taxon>Legionellales</taxon>
        <taxon>Legionellaceae</taxon>
        <taxon>Legionella</taxon>
    </lineage>
</organism>
<dbReference type="Proteomes" id="UP001139721">
    <property type="component" value="Unassembled WGS sequence"/>
</dbReference>
<protein>
    <submittedName>
        <fullName evidence="1">Uncharacterized protein</fullName>
    </submittedName>
</protein>
<evidence type="ECO:0000313" key="1">
    <source>
        <dbReference type="EMBL" id="MCL9685187.1"/>
    </source>
</evidence>
<reference evidence="1" key="1">
    <citation type="submission" date="2021-11" db="EMBL/GenBank/DDBJ databases">
        <title>Legionella maioricencis sp. nov., a new species isolated from hot water samples in Mallorca.</title>
        <authorList>
            <person name="Crespi S."/>
            <person name="Drasar V."/>
            <person name="Salva-Serra F."/>
            <person name="Jaen-Luchoro D."/>
            <person name="Pineiro-Iglesias B."/>
            <person name="Aliaga F."/>
            <person name="Fernandez-Juarez V."/>
            <person name="Coll G."/>
            <person name="Moore E.R.B."/>
            <person name="Bennasar-Figueras A."/>
        </authorList>
    </citation>
    <scope>NUCLEOTIDE SEQUENCE</scope>
    <source>
        <strain evidence="1">HCPI-6</strain>
    </source>
</reference>
<dbReference type="AlphaFoldDB" id="A0A9X2D2S4"/>
<gene>
    <name evidence="1" type="ORF">LOX96_13860</name>
</gene>
<dbReference type="EMBL" id="JAJKBJ010000020">
    <property type="protein sequence ID" value="MCL9685187.1"/>
    <property type="molecule type" value="Genomic_DNA"/>
</dbReference>
<comment type="caution">
    <text evidence="1">The sequence shown here is derived from an EMBL/GenBank/DDBJ whole genome shotgun (WGS) entry which is preliminary data.</text>
</comment>